<evidence type="ECO:0008006" key="3">
    <source>
        <dbReference type="Google" id="ProtNLM"/>
    </source>
</evidence>
<keyword evidence="2" id="KW-1185">Reference proteome</keyword>
<dbReference type="OrthoDB" id="1121643at2"/>
<dbReference type="RefSeq" id="WP_127805175.1">
    <property type="nucleotide sequence ID" value="NZ_SACY01000005.1"/>
</dbReference>
<dbReference type="EMBL" id="SACY01000005">
    <property type="protein sequence ID" value="RVU23526.1"/>
    <property type="molecule type" value="Genomic_DNA"/>
</dbReference>
<dbReference type="Proteomes" id="UP000282832">
    <property type="component" value="Unassembled WGS sequence"/>
</dbReference>
<name>A0A437PMK6_9BACT</name>
<organism evidence="1 2">
    <name type="scientific">Sandaracinomonas limnophila</name>
    <dbReference type="NCBI Taxonomy" id="1862386"/>
    <lineage>
        <taxon>Bacteria</taxon>
        <taxon>Pseudomonadati</taxon>
        <taxon>Bacteroidota</taxon>
        <taxon>Cytophagia</taxon>
        <taxon>Cytophagales</taxon>
        <taxon>Flectobacillaceae</taxon>
        <taxon>Sandaracinomonas</taxon>
    </lineage>
</organism>
<reference evidence="1 2" key="1">
    <citation type="submission" date="2019-01" db="EMBL/GenBank/DDBJ databases">
        <authorList>
            <person name="Chen W.-M."/>
        </authorList>
    </citation>
    <scope>NUCLEOTIDE SEQUENCE [LARGE SCALE GENOMIC DNA]</scope>
    <source>
        <strain evidence="1 2">FSY-15</strain>
    </source>
</reference>
<protein>
    <recommendedName>
        <fullName evidence="3">Antitoxin</fullName>
    </recommendedName>
</protein>
<proteinExistence type="predicted"/>
<accession>A0A437PMK6</accession>
<dbReference type="Pfam" id="PF19891">
    <property type="entry name" value="DUF6364"/>
    <property type="match status" value="1"/>
</dbReference>
<gene>
    <name evidence="1" type="ORF">EOJ36_10635</name>
</gene>
<evidence type="ECO:0000313" key="2">
    <source>
        <dbReference type="Proteomes" id="UP000282832"/>
    </source>
</evidence>
<dbReference type="InterPro" id="IPR045944">
    <property type="entry name" value="DUF6364"/>
</dbReference>
<sequence length="89" mass="10074">MNIKLTLSIEENVIEAAKMYAKENNLSLSSIVENLLKLTINTKEKSGKIEIPPIVKSLKGKYKGAKVLDYKKELSDILFDKYINDKSNN</sequence>
<evidence type="ECO:0000313" key="1">
    <source>
        <dbReference type="EMBL" id="RVU23526.1"/>
    </source>
</evidence>
<dbReference type="AlphaFoldDB" id="A0A437PMK6"/>
<comment type="caution">
    <text evidence="1">The sequence shown here is derived from an EMBL/GenBank/DDBJ whole genome shotgun (WGS) entry which is preliminary data.</text>
</comment>